<feature type="transmembrane region" description="Helical" evidence="1">
    <location>
        <begin position="6"/>
        <end position="24"/>
    </location>
</feature>
<dbReference type="AlphaFoldDB" id="A0A316W0S6"/>
<evidence type="ECO:0000256" key="1">
    <source>
        <dbReference type="SAM" id="Phobius"/>
    </source>
</evidence>
<protein>
    <submittedName>
        <fullName evidence="2">Uncharacterized protein</fullName>
    </submittedName>
</protein>
<organism evidence="2 3">
    <name type="scientific">Ceraceosorus guamensis</name>
    <dbReference type="NCBI Taxonomy" id="1522189"/>
    <lineage>
        <taxon>Eukaryota</taxon>
        <taxon>Fungi</taxon>
        <taxon>Dikarya</taxon>
        <taxon>Basidiomycota</taxon>
        <taxon>Ustilaginomycotina</taxon>
        <taxon>Exobasidiomycetes</taxon>
        <taxon>Ceraceosorales</taxon>
        <taxon>Ceraceosoraceae</taxon>
        <taxon>Ceraceosorus</taxon>
    </lineage>
</organism>
<evidence type="ECO:0000313" key="2">
    <source>
        <dbReference type="EMBL" id="PWN41275.1"/>
    </source>
</evidence>
<reference evidence="2 3" key="1">
    <citation type="journal article" date="2018" name="Mol. Biol. Evol.">
        <title>Broad Genomic Sampling Reveals a Smut Pathogenic Ancestry of the Fungal Clade Ustilaginomycotina.</title>
        <authorList>
            <person name="Kijpornyongpan T."/>
            <person name="Mondo S.J."/>
            <person name="Barry K."/>
            <person name="Sandor L."/>
            <person name="Lee J."/>
            <person name="Lipzen A."/>
            <person name="Pangilinan J."/>
            <person name="LaButti K."/>
            <person name="Hainaut M."/>
            <person name="Henrissat B."/>
            <person name="Grigoriev I.V."/>
            <person name="Spatafora J.W."/>
            <person name="Aime M.C."/>
        </authorList>
    </citation>
    <scope>NUCLEOTIDE SEQUENCE [LARGE SCALE GENOMIC DNA]</scope>
    <source>
        <strain evidence="2 3">MCA 4658</strain>
    </source>
</reference>
<sequence>MACPVNHPAFHALIFVLGIIVVLFRHVKGAELPNASFMLAAAEATAGRAGGEAITQGPLAML</sequence>
<dbReference type="Proteomes" id="UP000245783">
    <property type="component" value="Unassembled WGS sequence"/>
</dbReference>
<keyword evidence="3" id="KW-1185">Reference proteome</keyword>
<dbReference type="GeneID" id="37036195"/>
<accession>A0A316W0S6</accession>
<evidence type="ECO:0000313" key="3">
    <source>
        <dbReference type="Proteomes" id="UP000245783"/>
    </source>
</evidence>
<name>A0A316W0S6_9BASI</name>
<keyword evidence="1" id="KW-1133">Transmembrane helix</keyword>
<dbReference type="InParanoid" id="A0A316W0S6"/>
<keyword evidence="1" id="KW-0812">Transmembrane</keyword>
<gene>
    <name evidence="2" type="ORF">IE81DRAFT_324779</name>
</gene>
<proteinExistence type="predicted"/>
<dbReference type="EMBL" id="KZ819396">
    <property type="protein sequence ID" value="PWN41275.1"/>
    <property type="molecule type" value="Genomic_DNA"/>
</dbReference>
<dbReference type="OrthoDB" id="3361334at2759"/>
<dbReference type="RefSeq" id="XP_025368435.1">
    <property type="nucleotide sequence ID" value="XM_025514325.1"/>
</dbReference>
<keyword evidence="1" id="KW-0472">Membrane</keyword>